<accession>A0A0D0A003</accession>
<dbReference type="EMBL" id="KN833694">
    <property type="protein sequence ID" value="KIK27812.1"/>
    <property type="molecule type" value="Genomic_DNA"/>
</dbReference>
<proteinExistence type="predicted"/>
<evidence type="ECO:0000313" key="1">
    <source>
        <dbReference type="EMBL" id="KIK27812.1"/>
    </source>
</evidence>
<evidence type="ECO:0000313" key="2">
    <source>
        <dbReference type="Proteomes" id="UP000054018"/>
    </source>
</evidence>
<gene>
    <name evidence="1" type="ORF">PISMIDRAFT_21845</name>
</gene>
<name>A0A0D0A003_9AGAM</name>
<keyword evidence="2" id="KW-1185">Reference proteome</keyword>
<dbReference type="Proteomes" id="UP000054018">
    <property type="component" value="Unassembled WGS sequence"/>
</dbReference>
<protein>
    <submittedName>
        <fullName evidence="1">Unplaced genomic scaffold scaffold_10, whole genome shotgun sequence</fullName>
    </submittedName>
</protein>
<dbReference type="AlphaFoldDB" id="A0A0D0A003"/>
<reference evidence="1 2" key="1">
    <citation type="submission" date="2014-04" db="EMBL/GenBank/DDBJ databases">
        <authorList>
            <consortium name="DOE Joint Genome Institute"/>
            <person name="Kuo A."/>
            <person name="Kohler A."/>
            <person name="Costa M.D."/>
            <person name="Nagy L.G."/>
            <person name="Floudas D."/>
            <person name="Copeland A."/>
            <person name="Barry K.W."/>
            <person name="Cichocki N."/>
            <person name="Veneault-Fourrey C."/>
            <person name="LaButti K."/>
            <person name="Lindquist E.A."/>
            <person name="Lipzen A."/>
            <person name="Lundell T."/>
            <person name="Morin E."/>
            <person name="Murat C."/>
            <person name="Sun H."/>
            <person name="Tunlid A."/>
            <person name="Henrissat B."/>
            <person name="Grigoriev I.V."/>
            <person name="Hibbett D.S."/>
            <person name="Martin F."/>
            <person name="Nordberg H.P."/>
            <person name="Cantor M.N."/>
            <person name="Hua S.X."/>
        </authorList>
    </citation>
    <scope>NUCLEOTIDE SEQUENCE [LARGE SCALE GENOMIC DNA]</scope>
    <source>
        <strain evidence="1 2">441</strain>
    </source>
</reference>
<sequence>MTVTPTFSNTPVIFPSAAASSRSQPNSLSMLFPCPALRCDYSGTTKRGLLIHWHKQHAEDTTSPSDSSDSSDESSLELLHFSADIGKSCKSSMYRQQRRANQISASSEGIRGIPWKGRIWPYDFLSIMEDSAALNAATGGCIFLDTPDGRTNVAAHTLLPQIYEQYGLIAEWIIPLEEEEEWSLESETRRWAASYSTAMDMDEVTVVHAAPIGCLCPEWMVEAGIWDPAYLRSTACTSDFDCEISESISVGV</sequence>
<reference evidence="2" key="2">
    <citation type="submission" date="2015-01" db="EMBL/GenBank/DDBJ databases">
        <title>Evolutionary Origins and Diversification of the Mycorrhizal Mutualists.</title>
        <authorList>
            <consortium name="DOE Joint Genome Institute"/>
            <consortium name="Mycorrhizal Genomics Consortium"/>
            <person name="Kohler A."/>
            <person name="Kuo A."/>
            <person name="Nagy L.G."/>
            <person name="Floudas D."/>
            <person name="Copeland A."/>
            <person name="Barry K.W."/>
            <person name="Cichocki N."/>
            <person name="Veneault-Fourrey C."/>
            <person name="LaButti K."/>
            <person name="Lindquist E.A."/>
            <person name="Lipzen A."/>
            <person name="Lundell T."/>
            <person name="Morin E."/>
            <person name="Murat C."/>
            <person name="Riley R."/>
            <person name="Ohm R."/>
            <person name="Sun H."/>
            <person name="Tunlid A."/>
            <person name="Henrissat B."/>
            <person name="Grigoriev I.V."/>
            <person name="Hibbett D.S."/>
            <person name="Martin F."/>
        </authorList>
    </citation>
    <scope>NUCLEOTIDE SEQUENCE [LARGE SCALE GENOMIC DNA]</scope>
    <source>
        <strain evidence="2">441</strain>
    </source>
</reference>
<dbReference type="HOGENOM" id="CLU_1103153_0_0_1"/>
<dbReference type="OrthoDB" id="2666445at2759"/>
<organism evidence="1 2">
    <name type="scientific">Pisolithus microcarpus 441</name>
    <dbReference type="NCBI Taxonomy" id="765257"/>
    <lineage>
        <taxon>Eukaryota</taxon>
        <taxon>Fungi</taxon>
        <taxon>Dikarya</taxon>
        <taxon>Basidiomycota</taxon>
        <taxon>Agaricomycotina</taxon>
        <taxon>Agaricomycetes</taxon>
        <taxon>Agaricomycetidae</taxon>
        <taxon>Boletales</taxon>
        <taxon>Sclerodermatineae</taxon>
        <taxon>Pisolithaceae</taxon>
        <taxon>Pisolithus</taxon>
    </lineage>
</organism>